<evidence type="ECO:0000256" key="1">
    <source>
        <dbReference type="SAM" id="MobiDB-lite"/>
    </source>
</evidence>
<dbReference type="CDD" id="cd09917">
    <property type="entry name" value="F-box_SF"/>
    <property type="match status" value="1"/>
</dbReference>
<name>A0A9W8PF01_9HYPO</name>
<dbReference type="InterPro" id="IPR036047">
    <property type="entry name" value="F-box-like_dom_sf"/>
</dbReference>
<gene>
    <name evidence="2" type="ORF">NW766_012497</name>
</gene>
<reference evidence="2" key="1">
    <citation type="submission" date="2022-10" db="EMBL/GenBank/DDBJ databases">
        <title>Fusarium specimens isolated from Avocado Roots.</title>
        <authorList>
            <person name="Stajich J."/>
            <person name="Roper C."/>
            <person name="Heimlech-Rivalta G."/>
        </authorList>
    </citation>
    <scope>NUCLEOTIDE SEQUENCE</scope>
    <source>
        <strain evidence="2">CF00143</strain>
    </source>
</reference>
<evidence type="ECO:0000313" key="2">
    <source>
        <dbReference type="EMBL" id="KAJ4003179.1"/>
    </source>
</evidence>
<organism evidence="2 3">
    <name type="scientific">Fusarium irregulare</name>
    <dbReference type="NCBI Taxonomy" id="2494466"/>
    <lineage>
        <taxon>Eukaryota</taxon>
        <taxon>Fungi</taxon>
        <taxon>Dikarya</taxon>
        <taxon>Ascomycota</taxon>
        <taxon>Pezizomycotina</taxon>
        <taxon>Sordariomycetes</taxon>
        <taxon>Hypocreomycetidae</taxon>
        <taxon>Hypocreales</taxon>
        <taxon>Nectriaceae</taxon>
        <taxon>Fusarium</taxon>
        <taxon>Fusarium incarnatum-equiseti species complex</taxon>
    </lineage>
</organism>
<proteinExistence type="predicted"/>
<dbReference type="EMBL" id="JAPDHF010000028">
    <property type="protein sequence ID" value="KAJ4003179.1"/>
    <property type="molecule type" value="Genomic_DNA"/>
</dbReference>
<sequence length="178" mass="20314">MLKPIKGRPRSSSAPSQAKPVVFFRQRSSSANNVHRISPTITTTLLDLPPELHYAVFEHLDPVDSTCLGLTNTQLYAIHRRLHGRLSLDTGRQGPNDMEWAWRGSGYPGSPLSDHFCDKCGPFRCQLYRHISGFFQKDSEYCAVRQKFVSPSLDREKESCFRSKPRQPMICGRHRKVV</sequence>
<dbReference type="OrthoDB" id="3445164at2759"/>
<dbReference type="AlphaFoldDB" id="A0A9W8PF01"/>
<dbReference type="SUPFAM" id="SSF81383">
    <property type="entry name" value="F-box domain"/>
    <property type="match status" value="1"/>
</dbReference>
<feature type="region of interest" description="Disordered" evidence="1">
    <location>
        <begin position="1"/>
        <end position="21"/>
    </location>
</feature>
<dbReference type="Proteomes" id="UP001152130">
    <property type="component" value="Unassembled WGS sequence"/>
</dbReference>
<protein>
    <recommendedName>
        <fullName evidence="4">F-box domain-containing protein</fullName>
    </recommendedName>
</protein>
<keyword evidence="3" id="KW-1185">Reference proteome</keyword>
<accession>A0A9W8PF01</accession>
<evidence type="ECO:0000313" key="3">
    <source>
        <dbReference type="Proteomes" id="UP001152130"/>
    </source>
</evidence>
<comment type="caution">
    <text evidence="2">The sequence shown here is derived from an EMBL/GenBank/DDBJ whole genome shotgun (WGS) entry which is preliminary data.</text>
</comment>
<evidence type="ECO:0008006" key="4">
    <source>
        <dbReference type="Google" id="ProtNLM"/>
    </source>
</evidence>